<evidence type="ECO:0000256" key="1">
    <source>
        <dbReference type="ARBA" id="ARBA00001968"/>
    </source>
</evidence>
<dbReference type="GO" id="GO:0009117">
    <property type="term" value="P:nucleotide metabolic process"/>
    <property type="evidence" value="ECO:0007669"/>
    <property type="project" value="UniProtKB-KW"/>
</dbReference>
<dbReference type="GO" id="GO:0005737">
    <property type="term" value="C:cytoplasm"/>
    <property type="evidence" value="ECO:0007669"/>
    <property type="project" value="UniProtKB-SubCell"/>
</dbReference>
<dbReference type="OrthoDB" id="9807767at2"/>
<keyword evidence="3" id="KW-0546">Nucleotide metabolism</keyword>
<dbReference type="SUPFAM" id="SSF52972">
    <property type="entry name" value="ITPase-like"/>
    <property type="match status" value="1"/>
</dbReference>
<dbReference type="GO" id="GO:0036221">
    <property type="term" value="F:UTP diphosphatase activity"/>
    <property type="evidence" value="ECO:0007669"/>
    <property type="project" value="RHEA"/>
</dbReference>
<evidence type="ECO:0000313" key="4">
    <source>
        <dbReference type="EMBL" id="QEK12308.1"/>
    </source>
</evidence>
<dbReference type="InterPro" id="IPR003697">
    <property type="entry name" value="Maf-like"/>
</dbReference>
<organism evidence="4 5">
    <name type="scientific">Crassaminicella thermophila</name>
    <dbReference type="NCBI Taxonomy" id="2599308"/>
    <lineage>
        <taxon>Bacteria</taxon>
        <taxon>Bacillati</taxon>
        <taxon>Bacillota</taxon>
        <taxon>Clostridia</taxon>
        <taxon>Eubacteriales</taxon>
        <taxon>Clostridiaceae</taxon>
        <taxon>Crassaminicella</taxon>
    </lineage>
</organism>
<gene>
    <name evidence="4" type="primary">maf</name>
    <name evidence="4" type="ORF">FQB35_07915</name>
</gene>
<dbReference type="Gene3D" id="3.90.950.10">
    <property type="match status" value="1"/>
</dbReference>
<comment type="similarity">
    <text evidence="3">Belongs to the Maf family. YhdE subfamily.</text>
</comment>
<proteinExistence type="inferred from homology"/>
<evidence type="ECO:0000256" key="3">
    <source>
        <dbReference type="HAMAP-Rule" id="MF_00528"/>
    </source>
</evidence>
<feature type="site" description="Important for substrate specificity" evidence="3">
    <location>
        <position position="12"/>
    </location>
</feature>
<feature type="site" description="Important for substrate specificity" evidence="3">
    <location>
        <position position="71"/>
    </location>
</feature>
<evidence type="ECO:0000313" key="5">
    <source>
        <dbReference type="Proteomes" id="UP000324646"/>
    </source>
</evidence>
<comment type="function">
    <text evidence="3">Nucleoside triphosphate pyrophosphatase that hydrolyzes dTTP and UTP. May have a dual role in cell division arrest and in preventing the incorporation of modified nucleotides into cellular nucleic acids.</text>
</comment>
<feature type="site" description="Important for substrate specificity" evidence="3">
    <location>
        <position position="154"/>
    </location>
</feature>
<dbReference type="PANTHER" id="PTHR43213:SF5">
    <property type="entry name" value="BIFUNCTIONAL DTTP_UTP PYROPHOSPHATASE_METHYLTRANSFERASE PROTEIN-RELATED"/>
    <property type="match status" value="1"/>
</dbReference>
<dbReference type="AlphaFoldDB" id="A0A5C0SGF3"/>
<name>A0A5C0SGF3_CRATE</name>
<feature type="active site" description="Proton acceptor" evidence="3">
    <location>
        <position position="70"/>
    </location>
</feature>
<accession>A0A5C0SGF3</accession>
<comment type="subcellular location">
    <subcellularLocation>
        <location evidence="3">Cytoplasm</location>
    </subcellularLocation>
</comment>
<comment type="cofactor">
    <cofactor evidence="1 3">
        <name>a divalent metal cation</name>
        <dbReference type="ChEBI" id="CHEBI:60240"/>
    </cofactor>
</comment>
<dbReference type="EC" id="3.6.1.9" evidence="3"/>
<evidence type="ECO:0000256" key="2">
    <source>
        <dbReference type="ARBA" id="ARBA00022801"/>
    </source>
</evidence>
<keyword evidence="2 3" id="KW-0378">Hydrolase</keyword>
<keyword evidence="3" id="KW-0963">Cytoplasm</keyword>
<dbReference type="GO" id="GO:0036218">
    <property type="term" value="F:dTTP diphosphatase activity"/>
    <property type="evidence" value="ECO:0007669"/>
    <property type="project" value="RHEA"/>
</dbReference>
<dbReference type="Pfam" id="PF02545">
    <property type="entry name" value="Maf"/>
    <property type="match status" value="1"/>
</dbReference>
<dbReference type="Proteomes" id="UP000324646">
    <property type="component" value="Chromosome"/>
</dbReference>
<dbReference type="PIRSF" id="PIRSF006305">
    <property type="entry name" value="Maf"/>
    <property type="match status" value="1"/>
</dbReference>
<dbReference type="KEGG" id="crs:FQB35_07915"/>
<reference evidence="4 5" key="1">
    <citation type="submission" date="2019-07" db="EMBL/GenBank/DDBJ databases">
        <title>Complete genome of Crassaminicella thermophila SY095.</title>
        <authorList>
            <person name="Li X."/>
        </authorList>
    </citation>
    <scope>NUCLEOTIDE SEQUENCE [LARGE SCALE GENOMIC DNA]</scope>
    <source>
        <strain evidence="4 5">SY095</strain>
    </source>
</reference>
<dbReference type="HAMAP" id="MF_00528">
    <property type="entry name" value="Maf"/>
    <property type="match status" value="1"/>
</dbReference>
<protein>
    <recommendedName>
        <fullName evidence="3">dTTP/UTP pyrophosphatase</fullName>
        <shortName evidence="3">dTTPase/UTPase</shortName>
        <ecNumber evidence="3">3.6.1.9</ecNumber>
    </recommendedName>
    <alternativeName>
        <fullName evidence="3">Nucleoside triphosphate pyrophosphatase</fullName>
    </alternativeName>
    <alternativeName>
        <fullName evidence="3">Nucleotide pyrophosphatase</fullName>
        <shortName evidence="3">Nucleotide PPase</shortName>
    </alternativeName>
</protein>
<dbReference type="NCBIfam" id="TIGR00172">
    <property type="entry name" value="maf"/>
    <property type="match status" value="1"/>
</dbReference>
<sequence>MNKIILASGSPRRKEIFESFNVPFEIEIAHIEEKIHEDEKPEQIAMALAFEKVAAVEEKCNNGDIIIAADTIVVKNGILGKPKDYEDAFKMLKLLQNDIHYVITGFAIVQAHSYNKFVSYEKTKVKFKQLTDDFIKRYIDTGEVWDKAGSYAIQGKGAAIVEWIQGDYFNVVGLPISRIQSILSDHFDIEIV</sequence>
<comment type="catalytic activity">
    <reaction evidence="3">
        <text>UTP + H2O = UMP + diphosphate + H(+)</text>
        <dbReference type="Rhea" id="RHEA:29395"/>
        <dbReference type="ChEBI" id="CHEBI:15377"/>
        <dbReference type="ChEBI" id="CHEBI:15378"/>
        <dbReference type="ChEBI" id="CHEBI:33019"/>
        <dbReference type="ChEBI" id="CHEBI:46398"/>
        <dbReference type="ChEBI" id="CHEBI:57865"/>
        <dbReference type="EC" id="3.6.1.9"/>
    </reaction>
</comment>
<comment type="caution">
    <text evidence="3">Lacks conserved residue(s) required for the propagation of feature annotation.</text>
</comment>
<dbReference type="InterPro" id="IPR029001">
    <property type="entry name" value="ITPase-like_fam"/>
</dbReference>
<dbReference type="RefSeq" id="WP_148809463.1">
    <property type="nucleotide sequence ID" value="NZ_CP042243.1"/>
</dbReference>
<dbReference type="EMBL" id="CP042243">
    <property type="protein sequence ID" value="QEK12308.1"/>
    <property type="molecule type" value="Genomic_DNA"/>
</dbReference>
<dbReference type="PANTHER" id="PTHR43213">
    <property type="entry name" value="BIFUNCTIONAL DTTP/UTP PYROPHOSPHATASE/METHYLTRANSFERASE PROTEIN-RELATED"/>
    <property type="match status" value="1"/>
</dbReference>
<dbReference type="CDD" id="cd00555">
    <property type="entry name" value="Maf"/>
    <property type="match status" value="1"/>
</dbReference>
<comment type="catalytic activity">
    <reaction evidence="3">
        <text>dTTP + H2O = dTMP + diphosphate + H(+)</text>
        <dbReference type="Rhea" id="RHEA:28534"/>
        <dbReference type="ChEBI" id="CHEBI:15377"/>
        <dbReference type="ChEBI" id="CHEBI:15378"/>
        <dbReference type="ChEBI" id="CHEBI:33019"/>
        <dbReference type="ChEBI" id="CHEBI:37568"/>
        <dbReference type="ChEBI" id="CHEBI:63528"/>
        <dbReference type="EC" id="3.6.1.9"/>
    </reaction>
</comment>
<keyword evidence="5" id="KW-1185">Reference proteome</keyword>